<organism evidence="4 5">
    <name type="scientific">Aspergillus parasiticus</name>
    <dbReference type="NCBI Taxonomy" id="5067"/>
    <lineage>
        <taxon>Eukaryota</taxon>
        <taxon>Fungi</taxon>
        <taxon>Dikarya</taxon>
        <taxon>Ascomycota</taxon>
        <taxon>Pezizomycotina</taxon>
        <taxon>Eurotiomycetes</taxon>
        <taxon>Eurotiomycetidae</taxon>
        <taxon>Eurotiales</taxon>
        <taxon>Aspergillaceae</taxon>
        <taxon>Aspergillus</taxon>
        <taxon>Aspergillus subgen. Circumdati</taxon>
    </lineage>
</organism>
<name>A0A5N6DKA2_ASPPA</name>
<dbReference type="InterPro" id="IPR012677">
    <property type="entry name" value="Nucleotide-bd_a/b_plait_sf"/>
</dbReference>
<feature type="domain" description="RRM" evidence="3">
    <location>
        <begin position="3"/>
        <end position="81"/>
    </location>
</feature>
<evidence type="ECO:0000256" key="1">
    <source>
        <dbReference type="ARBA" id="ARBA00022884"/>
    </source>
</evidence>
<reference evidence="4 5" key="1">
    <citation type="submission" date="2019-04" db="EMBL/GenBank/DDBJ databases">
        <title>Fungal friends and foes A comparative genomics study of 23 Aspergillus species from section Flavi.</title>
        <authorList>
            <consortium name="DOE Joint Genome Institute"/>
            <person name="Kjaerbolling I."/>
            <person name="Vesth T.C."/>
            <person name="Frisvad J.C."/>
            <person name="Nybo J.L."/>
            <person name="Theobald S."/>
            <person name="Kildgaard S."/>
            <person name="Petersen T.I."/>
            <person name="Kuo A."/>
            <person name="Sato A."/>
            <person name="Lyhne E.K."/>
            <person name="Kogle M.E."/>
            <person name="Wiebenga A."/>
            <person name="Kun R.S."/>
            <person name="Lubbers R.J."/>
            <person name="Makela M.R."/>
            <person name="Barry K."/>
            <person name="Chovatia M."/>
            <person name="Clum A."/>
            <person name="Daum C."/>
            <person name="Haridas S."/>
            <person name="He G."/>
            <person name="LaButti K."/>
            <person name="Lipzen A."/>
            <person name="Mondo S."/>
            <person name="Pangilinan J."/>
            <person name="Riley R."/>
            <person name="Salamov A."/>
            <person name="Simmons B.A."/>
            <person name="Magnuson J.K."/>
            <person name="Henrissat B."/>
            <person name="Mortensen U.H."/>
            <person name="Larsen T.O."/>
            <person name="De vries R.P."/>
            <person name="Grigoriev I.V."/>
            <person name="Machida M."/>
            <person name="Baker S.E."/>
            <person name="Andersen M.R."/>
        </authorList>
    </citation>
    <scope>NUCLEOTIDE SEQUENCE [LARGE SCALE GENOMIC DNA]</scope>
    <source>
        <strain evidence="4 5">CBS 117618</strain>
    </source>
</reference>
<dbReference type="EMBL" id="ML734970">
    <property type="protein sequence ID" value="KAB8205521.1"/>
    <property type="molecule type" value="Genomic_DNA"/>
</dbReference>
<dbReference type="SUPFAM" id="SSF54928">
    <property type="entry name" value="RNA-binding domain, RBD"/>
    <property type="match status" value="1"/>
</dbReference>
<evidence type="ECO:0000256" key="2">
    <source>
        <dbReference type="PROSITE-ProRule" id="PRU00176"/>
    </source>
</evidence>
<dbReference type="SMART" id="SM00360">
    <property type="entry name" value="RRM"/>
    <property type="match status" value="1"/>
</dbReference>
<keyword evidence="5" id="KW-1185">Reference proteome</keyword>
<dbReference type="VEuPathDB" id="FungiDB:BDV34DRAFT_195627"/>
<protein>
    <recommendedName>
        <fullName evidence="3">RRM domain-containing protein</fullName>
    </recommendedName>
</protein>
<dbReference type="Gene3D" id="3.30.70.330">
    <property type="match status" value="1"/>
</dbReference>
<dbReference type="InterPro" id="IPR052462">
    <property type="entry name" value="SLIRP/GR-RBP-like"/>
</dbReference>
<evidence type="ECO:0000259" key="3">
    <source>
        <dbReference type="PROSITE" id="PS50102"/>
    </source>
</evidence>
<dbReference type="InterPro" id="IPR000504">
    <property type="entry name" value="RRM_dom"/>
</dbReference>
<dbReference type="PROSITE" id="PS50102">
    <property type="entry name" value="RRM"/>
    <property type="match status" value="1"/>
</dbReference>
<keyword evidence="1 2" id="KW-0694">RNA-binding</keyword>
<dbReference type="PANTHER" id="PTHR48027">
    <property type="entry name" value="HETEROGENEOUS NUCLEAR RIBONUCLEOPROTEIN 87F-RELATED"/>
    <property type="match status" value="1"/>
</dbReference>
<evidence type="ECO:0000313" key="5">
    <source>
        <dbReference type="Proteomes" id="UP000326532"/>
    </source>
</evidence>
<sequence>MSVTLSVKGLDLSTDERILDGFFSQYGNVEDTVVIRDPKTGLSRGFGFVTLSSAEEADIAVENTNETELDGSRISVHRRRE</sequence>
<proteinExistence type="predicted"/>
<dbReference type="Pfam" id="PF00076">
    <property type="entry name" value="RRM_1"/>
    <property type="match status" value="1"/>
</dbReference>
<dbReference type="InterPro" id="IPR035979">
    <property type="entry name" value="RBD_domain_sf"/>
</dbReference>
<gene>
    <name evidence="4" type="ORF">BDV34DRAFT_195627</name>
</gene>
<dbReference type="AlphaFoldDB" id="A0A5N6DKA2"/>
<dbReference type="Proteomes" id="UP000326532">
    <property type="component" value="Unassembled WGS sequence"/>
</dbReference>
<accession>A0A5N6DKA2</accession>
<dbReference type="GO" id="GO:0003723">
    <property type="term" value="F:RNA binding"/>
    <property type="evidence" value="ECO:0007669"/>
    <property type="project" value="UniProtKB-UniRule"/>
</dbReference>
<evidence type="ECO:0000313" key="4">
    <source>
        <dbReference type="EMBL" id="KAB8205521.1"/>
    </source>
</evidence>